<reference evidence="3" key="2">
    <citation type="submission" date="2020-09" db="EMBL/GenBank/DDBJ databases">
        <authorList>
            <person name="Sun Q."/>
            <person name="Zhou Y."/>
        </authorList>
    </citation>
    <scope>NUCLEOTIDE SEQUENCE</scope>
    <source>
        <strain evidence="3">CGMCC 4.5737</strain>
    </source>
</reference>
<proteinExistence type="predicted"/>
<dbReference type="Pfam" id="PF22725">
    <property type="entry name" value="GFO_IDH_MocA_C3"/>
    <property type="match status" value="1"/>
</dbReference>
<evidence type="ECO:0000259" key="1">
    <source>
        <dbReference type="Pfam" id="PF01408"/>
    </source>
</evidence>
<comment type="caution">
    <text evidence="3">The sequence shown here is derived from an EMBL/GenBank/DDBJ whole genome shotgun (WGS) entry which is preliminary data.</text>
</comment>
<reference evidence="3" key="1">
    <citation type="journal article" date="2014" name="Int. J. Syst. Evol. Microbiol.">
        <title>Complete genome sequence of Corynebacterium casei LMG S-19264T (=DSM 44701T), isolated from a smear-ripened cheese.</title>
        <authorList>
            <consortium name="US DOE Joint Genome Institute (JGI-PGF)"/>
            <person name="Walter F."/>
            <person name="Albersmeier A."/>
            <person name="Kalinowski J."/>
            <person name="Ruckert C."/>
        </authorList>
    </citation>
    <scope>NUCLEOTIDE SEQUENCE</scope>
    <source>
        <strain evidence="3">CGMCC 4.5737</strain>
    </source>
</reference>
<dbReference type="Pfam" id="PF01408">
    <property type="entry name" value="GFO_IDH_MocA"/>
    <property type="match status" value="1"/>
</dbReference>
<dbReference type="InterPro" id="IPR036291">
    <property type="entry name" value="NAD(P)-bd_dom_sf"/>
</dbReference>
<name>A0A8J3FV09_9PSEU</name>
<dbReference type="InterPro" id="IPR055170">
    <property type="entry name" value="GFO_IDH_MocA-like_dom"/>
</dbReference>
<dbReference type="InterPro" id="IPR051450">
    <property type="entry name" value="Gfo/Idh/MocA_Oxidoreductases"/>
</dbReference>
<keyword evidence="4" id="KW-1185">Reference proteome</keyword>
<accession>A0A8J3FV09</accession>
<evidence type="ECO:0000313" key="4">
    <source>
        <dbReference type="Proteomes" id="UP000637578"/>
    </source>
</evidence>
<dbReference type="Gene3D" id="3.40.50.720">
    <property type="entry name" value="NAD(P)-binding Rossmann-like Domain"/>
    <property type="match status" value="1"/>
</dbReference>
<dbReference type="SUPFAM" id="SSF51735">
    <property type="entry name" value="NAD(P)-binding Rossmann-fold domains"/>
    <property type="match status" value="1"/>
</dbReference>
<protein>
    <submittedName>
        <fullName evidence="3">Oxidoreductase</fullName>
    </submittedName>
</protein>
<dbReference type="PANTHER" id="PTHR43377:SF1">
    <property type="entry name" value="BILIVERDIN REDUCTASE A"/>
    <property type="match status" value="1"/>
</dbReference>
<organism evidence="3 4">
    <name type="scientific">Longimycelium tulufanense</name>
    <dbReference type="NCBI Taxonomy" id="907463"/>
    <lineage>
        <taxon>Bacteria</taxon>
        <taxon>Bacillati</taxon>
        <taxon>Actinomycetota</taxon>
        <taxon>Actinomycetes</taxon>
        <taxon>Pseudonocardiales</taxon>
        <taxon>Pseudonocardiaceae</taxon>
        <taxon>Longimycelium</taxon>
    </lineage>
</organism>
<dbReference type="InterPro" id="IPR000683">
    <property type="entry name" value="Gfo/Idh/MocA-like_OxRdtase_N"/>
</dbReference>
<dbReference type="EMBL" id="BMMK01000006">
    <property type="protein sequence ID" value="GGM47910.1"/>
    <property type="molecule type" value="Genomic_DNA"/>
</dbReference>
<dbReference type="SUPFAM" id="SSF55347">
    <property type="entry name" value="Glyceraldehyde-3-phosphate dehydrogenase-like, C-terminal domain"/>
    <property type="match status" value="1"/>
</dbReference>
<dbReference type="Proteomes" id="UP000637578">
    <property type="component" value="Unassembled WGS sequence"/>
</dbReference>
<dbReference type="RefSeq" id="WP_189055976.1">
    <property type="nucleotide sequence ID" value="NZ_BMMK01000006.1"/>
</dbReference>
<gene>
    <name evidence="3" type="ORF">GCM10012275_18710</name>
</gene>
<feature type="domain" description="Gfo/Idh/MocA-like oxidoreductase N-terminal" evidence="1">
    <location>
        <begin position="10"/>
        <end position="124"/>
    </location>
</feature>
<dbReference type="Gene3D" id="3.30.360.10">
    <property type="entry name" value="Dihydrodipicolinate Reductase, domain 2"/>
    <property type="match status" value="1"/>
</dbReference>
<evidence type="ECO:0000259" key="2">
    <source>
        <dbReference type="Pfam" id="PF22725"/>
    </source>
</evidence>
<dbReference type="GO" id="GO:0000166">
    <property type="term" value="F:nucleotide binding"/>
    <property type="evidence" value="ECO:0007669"/>
    <property type="project" value="InterPro"/>
</dbReference>
<evidence type="ECO:0000313" key="3">
    <source>
        <dbReference type="EMBL" id="GGM47910.1"/>
    </source>
</evidence>
<dbReference type="AlphaFoldDB" id="A0A8J3FV09"/>
<feature type="domain" description="GFO/IDH/MocA-like oxidoreductase" evidence="2">
    <location>
        <begin position="158"/>
        <end position="229"/>
    </location>
</feature>
<sequence>MRSGNGARARVLLVGCGSMGSLHARVIAQSTQADLAAVVDPSPVVGRALAERFGVPWFPEIDLLDQVEAVVLASSTETHHELAQHVLEHDIPLLVEKPVCADLVLTEDVVRLAERRDVPLMCGFLERYNPAVLTALPLLREPVHVSAVRHSPYAPRIRTGVAWDLLVHDVDLAIQVFGGVEPAMVQGTFGYFHPLSGSEAEDVAEAVLSFADGALATVSASRIGQRKVRSLVIHEVGRLVEIDLLRRDVTLYRHVSHEAVSPDGLGYRQQAVIEIPELVSSREPLASQLDRFLGVLWGRLDATTERRRILPAHRVVARLRESAVWTSERARSGVRTQAPEGIGVY</sequence>
<dbReference type="PANTHER" id="PTHR43377">
    <property type="entry name" value="BILIVERDIN REDUCTASE A"/>
    <property type="match status" value="1"/>
</dbReference>